<proteinExistence type="predicted"/>
<evidence type="ECO:0000256" key="1">
    <source>
        <dbReference type="SAM" id="MobiDB-lite"/>
    </source>
</evidence>
<dbReference type="AlphaFoldDB" id="A0A1I8F583"/>
<sequence length="109" mass="11495">ASAAAVAVSRRRIVLIADAGGRSRRASRGCSTPSRNTNFSSERESRLTVEARLDVEAVDVPKADDVAHDQQLGGQDSGGVLLLARASLIDVDGGGFYNAWRLARNPGAF</sequence>
<feature type="region of interest" description="Disordered" evidence="1">
    <location>
        <begin position="23"/>
        <end position="43"/>
    </location>
</feature>
<evidence type="ECO:0000313" key="2">
    <source>
        <dbReference type="Proteomes" id="UP000095280"/>
    </source>
</evidence>
<dbReference type="WBParaSite" id="maker-unitig_19735-snap-gene-0.2-mRNA-1">
    <property type="protein sequence ID" value="maker-unitig_19735-snap-gene-0.2-mRNA-1"/>
    <property type="gene ID" value="maker-unitig_19735-snap-gene-0.2"/>
</dbReference>
<reference evidence="3" key="1">
    <citation type="submission" date="2016-11" db="UniProtKB">
        <authorList>
            <consortium name="WormBaseParasite"/>
        </authorList>
    </citation>
    <scope>IDENTIFICATION</scope>
</reference>
<dbReference type="Proteomes" id="UP000095280">
    <property type="component" value="Unplaced"/>
</dbReference>
<protein>
    <submittedName>
        <fullName evidence="3">Os01g0705300 protein</fullName>
    </submittedName>
</protein>
<organism evidence="2 3">
    <name type="scientific">Macrostomum lignano</name>
    <dbReference type="NCBI Taxonomy" id="282301"/>
    <lineage>
        <taxon>Eukaryota</taxon>
        <taxon>Metazoa</taxon>
        <taxon>Spiralia</taxon>
        <taxon>Lophotrochozoa</taxon>
        <taxon>Platyhelminthes</taxon>
        <taxon>Rhabditophora</taxon>
        <taxon>Macrostomorpha</taxon>
        <taxon>Macrostomida</taxon>
        <taxon>Macrostomidae</taxon>
        <taxon>Macrostomum</taxon>
    </lineage>
</organism>
<accession>A0A1I8F583</accession>
<name>A0A1I8F583_9PLAT</name>
<evidence type="ECO:0000313" key="3">
    <source>
        <dbReference type="WBParaSite" id="maker-unitig_19735-snap-gene-0.2-mRNA-1"/>
    </source>
</evidence>
<keyword evidence="2" id="KW-1185">Reference proteome</keyword>